<feature type="compositionally biased region" description="Basic and acidic residues" evidence="1">
    <location>
        <begin position="271"/>
        <end position="284"/>
    </location>
</feature>
<evidence type="ECO:0000313" key="4">
    <source>
        <dbReference type="Proteomes" id="UP001566476"/>
    </source>
</evidence>
<keyword evidence="4" id="KW-1185">Reference proteome</keyword>
<dbReference type="SMART" id="SM00052">
    <property type="entry name" value="EAL"/>
    <property type="match status" value="1"/>
</dbReference>
<dbReference type="PANTHER" id="PTHR33121">
    <property type="entry name" value="CYCLIC DI-GMP PHOSPHODIESTERASE PDEF"/>
    <property type="match status" value="1"/>
</dbReference>
<dbReference type="InterPro" id="IPR035919">
    <property type="entry name" value="EAL_sf"/>
</dbReference>
<name>A0ABV4I355_9ACTN</name>
<dbReference type="RefSeq" id="WP_370719321.1">
    <property type="nucleotide sequence ID" value="NZ_JBGGTQ010000005.1"/>
</dbReference>
<dbReference type="PANTHER" id="PTHR33121:SF76">
    <property type="entry name" value="SIGNALING PROTEIN"/>
    <property type="match status" value="1"/>
</dbReference>
<comment type="caution">
    <text evidence="3">The sequence shown here is derived from an EMBL/GenBank/DDBJ whole genome shotgun (WGS) entry which is preliminary data.</text>
</comment>
<proteinExistence type="predicted"/>
<dbReference type="PROSITE" id="PS50883">
    <property type="entry name" value="EAL"/>
    <property type="match status" value="1"/>
</dbReference>
<dbReference type="Proteomes" id="UP001566476">
    <property type="component" value="Unassembled WGS sequence"/>
</dbReference>
<dbReference type="EMBL" id="JBGGTQ010000005">
    <property type="protein sequence ID" value="MEZ0493094.1"/>
    <property type="molecule type" value="Genomic_DNA"/>
</dbReference>
<gene>
    <name evidence="3" type="ORF">AB2L28_12705</name>
</gene>
<sequence length="398" mass="42834">MGAARDVAHRGRWHRRLDGVCADPAALRLVLHPVVDVGAGRVAGYEVLSRFASDVPTEEWFRAARALDRDADLDRVVLAGALRLLPDLPPGTFLTVNASPTSLADQRVLDVLTAHDLTGVVLELTEHADCDPRQLLEPLRLLRAHGALVALDDVGTGHSGLLRMAVVRPEILKVDLQLVRDLHRDLVKRSLVQFLGECAGRLDAWIIAEGVETVDELDVLRAMGVPLVQGFLLARPAERFADLDDHARRLLHPTRGPHRPSATTGGHARRARDLARRTKTDRTVGDAVRTAAEQSAPVVVVDAEDVPRVIVLPAQRPGEAPRVEPVEVTVAPETAVTDVAARAVARSAGVRFDPLVCTDAAGRYVGVVGVEDLVLDLAVTPRGRPAVPAGAGEWRRGA</sequence>
<dbReference type="SUPFAM" id="SSF141868">
    <property type="entry name" value="EAL domain-like"/>
    <property type="match status" value="1"/>
</dbReference>
<accession>A0ABV4I355</accession>
<feature type="region of interest" description="Disordered" evidence="1">
    <location>
        <begin position="250"/>
        <end position="284"/>
    </location>
</feature>
<dbReference type="InterPro" id="IPR001633">
    <property type="entry name" value="EAL_dom"/>
</dbReference>
<dbReference type="InterPro" id="IPR050706">
    <property type="entry name" value="Cyclic-di-GMP_PDE-like"/>
</dbReference>
<reference evidence="3 4" key="1">
    <citation type="submission" date="2024-07" db="EMBL/GenBank/DDBJ databases">
        <authorList>
            <person name="Thanompreechachai J."/>
            <person name="Duangmal K."/>
        </authorList>
    </citation>
    <scope>NUCLEOTIDE SEQUENCE [LARGE SCALE GENOMIC DNA]</scope>
    <source>
        <strain evidence="3 4">TBRC 1896</strain>
    </source>
</reference>
<evidence type="ECO:0000313" key="3">
    <source>
        <dbReference type="EMBL" id="MEZ0493094.1"/>
    </source>
</evidence>
<organism evidence="3 4">
    <name type="scientific">Kineococcus mangrovi</name>
    <dbReference type="NCBI Taxonomy" id="1660183"/>
    <lineage>
        <taxon>Bacteria</taxon>
        <taxon>Bacillati</taxon>
        <taxon>Actinomycetota</taxon>
        <taxon>Actinomycetes</taxon>
        <taxon>Kineosporiales</taxon>
        <taxon>Kineosporiaceae</taxon>
        <taxon>Kineococcus</taxon>
    </lineage>
</organism>
<feature type="domain" description="EAL" evidence="2">
    <location>
        <begin position="10"/>
        <end position="250"/>
    </location>
</feature>
<protein>
    <submittedName>
        <fullName evidence="3">EAL domain-containing protein</fullName>
    </submittedName>
</protein>
<dbReference type="Pfam" id="PF00563">
    <property type="entry name" value="EAL"/>
    <property type="match status" value="1"/>
</dbReference>
<evidence type="ECO:0000256" key="1">
    <source>
        <dbReference type="SAM" id="MobiDB-lite"/>
    </source>
</evidence>
<evidence type="ECO:0000259" key="2">
    <source>
        <dbReference type="PROSITE" id="PS50883"/>
    </source>
</evidence>
<dbReference type="Gene3D" id="3.20.20.450">
    <property type="entry name" value="EAL domain"/>
    <property type="match status" value="1"/>
</dbReference>
<dbReference type="CDD" id="cd01948">
    <property type="entry name" value="EAL"/>
    <property type="match status" value="1"/>
</dbReference>